<dbReference type="InterPro" id="IPR013785">
    <property type="entry name" value="Aldolase_TIM"/>
</dbReference>
<evidence type="ECO:0000256" key="6">
    <source>
        <dbReference type="ARBA" id="ARBA00022485"/>
    </source>
</evidence>
<dbReference type="InterPro" id="IPR058240">
    <property type="entry name" value="rSAM_sf"/>
</dbReference>
<dbReference type="Pfam" id="PF02579">
    <property type="entry name" value="Nitro_FeMo-Co"/>
    <property type="match status" value="1"/>
</dbReference>
<comment type="similarity">
    <text evidence="4">Belongs to the radical SAM superfamily. NifB family.</text>
</comment>
<dbReference type="InterPro" id="IPR005980">
    <property type="entry name" value="Nase_CF_NifB"/>
</dbReference>
<name>A0A4R2TLM1_9FIRM</name>
<dbReference type="PROSITE" id="PS51918">
    <property type="entry name" value="RADICAL_SAM"/>
    <property type="match status" value="1"/>
</dbReference>
<evidence type="ECO:0000256" key="10">
    <source>
        <dbReference type="ARBA" id="ARBA00023014"/>
    </source>
</evidence>
<dbReference type="GO" id="GO:0016829">
    <property type="term" value="F:lyase activity"/>
    <property type="evidence" value="ECO:0007669"/>
    <property type="project" value="UniProtKB-KW"/>
</dbReference>
<evidence type="ECO:0000256" key="8">
    <source>
        <dbReference type="ARBA" id="ARBA00022723"/>
    </source>
</evidence>
<proteinExistence type="inferred from homology"/>
<dbReference type="SMART" id="SM00729">
    <property type="entry name" value="Elp3"/>
    <property type="match status" value="1"/>
</dbReference>
<dbReference type="UniPathway" id="UPA00782"/>
<organism evidence="16 17">
    <name type="scientific">Serpentinicella alkaliphila</name>
    <dbReference type="NCBI Taxonomy" id="1734049"/>
    <lineage>
        <taxon>Bacteria</taxon>
        <taxon>Bacillati</taxon>
        <taxon>Bacillota</taxon>
        <taxon>Clostridia</taxon>
        <taxon>Peptostreptococcales</taxon>
        <taxon>Natronincolaceae</taxon>
        <taxon>Serpentinicella</taxon>
    </lineage>
</organism>
<protein>
    <recommendedName>
        <fullName evidence="5">FeMo cofactor biosynthesis protein NifB</fullName>
    </recommendedName>
    <alternativeName>
        <fullName evidence="14">Nitrogenase cofactor maturase NifB</fullName>
    </alternativeName>
    <alternativeName>
        <fullName evidence="13">Radical SAM assemblase NifB</fullName>
    </alternativeName>
</protein>
<dbReference type="SUPFAM" id="SSF102114">
    <property type="entry name" value="Radical SAM enzymes"/>
    <property type="match status" value="1"/>
</dbReference>
<dbReference type="InterPro" id="IPR034165">
    <property type="entry name" value="NifB_C"/>
</dbReference>
<gene>
    <name evidence="16" type="ORF">EDD79_100853</name>
</gene>
<dbReference type="CDD" id="cd00852">
    <property type="entry name" value="NifB"/>
    <property type="match status" value="1"/>
</dbReference>
<evidence type="ECO:0000256" key="4">
    <source>
        <dbReference type="ARBA" id="ARBA00006804"/>
    </source>
</evidence>
<keyword evidence="17" id="KW-1185">Reference proteome</keyword>
<sequence>MDERHPCFNSNAANNARMHIPVAPQCNIKCNYCNRKYDCLNESRPGVTSEVLSPEQSLVKFKEVKSKLSNLTVVGIAGPGDALANFKETKEAIELIKNESPDIIICLSTNGLLVEEYADELKALGVSHITITINAIDPVIGSQIYDSVIYEGKVLKGIEGASLLIEKQLKGLKAMKERDMVCKVNIVMIKGVNDSHIEDVVKKVESLGAFMTNIMPLIPAEGSKFENMPLTSNRELNLTRMKCSSSIKQMYHCKQCRADAIGILGQDCSIDFRNVGCSGQKKEKIDNKEYVVAVATKTGRLIDQHFGQVDNFTIYKYKQNGEVEFLSKRSVPQYCGGPEECHSESKIDLILKTIEDCDTVFCLRIGNSPKQKLKEKSIKVIETYDLIESGIKKAMDGIREAI</sequence>
<dbReference type="Gene3D" id="3.30.420.130">
    <property type="entry name" value="Dinitrogenase iron-molybdenum cofactor biosynthesis domain"/>
    <property type="match status" value="1"/>
</dbReference>
<dbReference type="Pfam" id="PF04055">
    <property type="entry name" value="Radical_SAM"/>
    <property type="match status" value="1"/>
</dbReference>
<dbReference type="PANTHER" id="PTHR43787:SF13">
    <property type="entry name" value="FEMO COFACTOR BIOSYNTHESIS PROTEIN NIFB"/>
    <property type="match status" value="1"/>
</dbReference>
<dbReference type="SUPFAM" id="SSF53146">
    <property type="entry name" value="Nitrogenase accessory factor-like"/>
    <property type="match status" value="1"/>
</dbReference>
<dbReference type="SFLD" id="SFLDG01067">
    <property type="entry name" value="SPASM/twitch_domain_containing"/>
    <property type="match status" value="1"/>
</dbReference>
<evidence type="ECO:0000256" key="5">
    <source>
        <dbReference type="ARBA" id="ARBA00021702"/>
    </source>
</evidence>
<keyword evidence="7" id="KW-0949">S-adenosyl-L-methionine</keyword>
<keyword evidence="11" id="KW-0535">Nitrogen fixation</keyword>
<dbReference type="Proteomes" id="UP000295504">
    <property type="component" value="Unassembled WGS sequence"/>
</dbReference>
<evidence type="ECO:0000313" key="17">
    <source>
        <dbReference type="Proteomes" id="UP000295504"/>
    </source>
</evidence>
<evidence type="ECO:0000256" key="3">
    <source>
        <dbReference type="ARBA" id="ARBA00005155"/>
    </source>
</evidence>
<evidence type="ECO:0000256" key="12">
    <source>
        <dbReference type="ARBA" id="ARBA00023239"/>
    </source>
</evidence>
<keyword evidence="8" id="KW-0479">Metal-binding</keyword>
<evidence type="ECO:0000256" key="7">
    <source>
        <dbReference type="ARBA" id="ARBA00022691"/>
    </source>
</evidence>
<evidence type="ECO:0000256" key="1">
    <source>
        <dbReference type="ARBA" id="ARBA00001966"/>
    </source>
</evidence>
<dbReference type="InterPro" id="IPR003731">
    <property type="entry name" value="Di-Nase_FeMo-co_biosynth"/>
</dbReference>
<dbReference type="InterPro" id="IPR007197">
    <property type="entry name" value="rSAM"/>
</dbReference>
<dbReference type="GO" id="GO:0051539">
    <property type="term" value="F:4 iron, 4 sulfur cluster binding"/>
    <property type="evidence" value="ECO:0007669"/>
    <property type="project" value="UniProtKB-KW"/>
</dbReference>
<dbReference type="PANTHER" id="PTHR43787">
    <property type="entry name" value="FEMO COFACTOR BIOSYNTHESIS PROTEIN NIFB-RELATED"/>
    <property type="match status" value="1"/>
</dbReference>
<evidence type="ECO:0000256" key="13">
    <source>
        <dbReference type="ARBA" id="ARBA00030926"/>
    </source>
</evidence>
<dbReference type="Gene3D" id="3.20.20.70">
    <property type="entry name" value="Aldolase class I"/>
    <property type="match status" value="1"/>
</dbReference>
<dbReference type="InterPro" id="IPR006638">
    <property type="entry name" value="Elp3/MiaA/NifB-like_rSAM"/>
</dbReference>
<dbReference type="EMBL" id="SLYC01000008">
    <property type="protein sequence ID" value="TCQ03736.1"/>
    <property type="molecule type" value="Genomic_DNA"/>
</dbReference>
<comment type="function">
    <text evidence="2">Involved in the biosynthesis of the iron-molybdenum cofactor (FeMo-co or M-cluster) found in the dinitrogenase enzyme of the nitrogenase complex in nitrogen-fixing microorganisms. NifB catalyzes the crucial step of radical SAM-dependent carbide insertion that occurs concomitant with the insertion of a 9th sulfur and the rearrangement/coupling of two [4Fe-4S] clusters into a [8Fe-9S-C] cluster, the precursor to the M-cluster.</text>
</comment>
<keyword evidence="10" id="KW-0411">Iron-sulfur</keyword>
<comment type="caution">
    <text evidence="16">The sequence shown here is derived from an EMBL/GenBank/DDBJ whole genome shotgun (WGS) entry which is preliminary data.</text>
</comment>
<dbReference type="NCBIfam" id="TIGR01290">
    <property type="entry name" value="nifB"/>
    <property type="match status" value="1"/>
</dbReference>
<accession>A0A4R2TLM1</accession>
<evidence type="ECO:0000259" key="15">
    <source>
        <dbReference type="PROSITE" id="PS51918"/>
    </source>
</evidence>
<dbReference type="SFLD" id="SFLDF00281">
    <property type="entry name" value="FeMo_cofactor_biosynthesis_pro"/>
    <property type="match status" value="1"/>
</dbReference>
<keyword evidence="12" id="KW-0456">Lyase</keyword>
<evidence type="ECO:0000256" key="2">
    <source>
        <dbReference type="ARBA" id="ARBA00003522"/>
    </source>
</evidence>
<evidence type="ECO:0000256" key="11">
    <source>
        <dbReference type="ARBA" id="ARBA00023231"/>
    </source>
</evidence>
<dbReference type="GO" id="GO:0046872">
    <property type="term" value="F:metal ion binding"/>
    <property type="evidence" value="ECO:0007669"/>
    <property type="project" value="UniProtKB-KW"/>
</dbReference>
<comment type="cofactor">
    <cofactor evidence="1">
        <name>[4Fe-4S] cluster</name>
        <dbReference type="ChEBI" id="CHEBI:49883"/>
    </cofactor>
</comment>
<evidence type="ECO:0000256" key="9">
    <source>
        <dbReference type="ARBA" id="ARBA00023004"/>
    </source>
</evidence>
<evidence type="ECO:0000313" key="16">
    <source>
        <dbReference type="EMBL" id="TCQ03736.1"/>
    </source>
</evidence>
<dbReference type="RefSeq" id="WP_330571392.1">
    <property type="nucleotide sequence ID" value="NZ_CP058648.1"/>
</dbReference>
<keyword evidence="6" id="KW-0004">4Fe-4S</keyword>
<dbReference type="CDD" id="cd01335">
    <property type="entry name" value="Radical_SAM"/>
    <property type="match status" value="1"/>
</dbReference>
<dbReference type="InterPro" id="IPR036105">
    <property type="entry name" value="DiNase_FeMo-co_biosyn_sf"/>
</dbReference>
<evidence type="ECO:0000256" key="14">
    <source>
        <dbReference type="ARBA" id="ARBA00032102"/>
    </source>
</evidence>
<dbReference type="SFLD" id="SFLDG01068">
    <property type="entry name" value="FeMo_cofactor_biosynthesis_pro"/>
    <property type="match status" value="1"/>
</dbReference>
<dbReference type="AlphaFoldDB" id="A0A4R2TLM1"/>
<reference evidence="16 17" key="1">
    <citation type="submission" date="2019-03" db="EMBL/GenBank/DDBJ databases">
        <title>Genomic Encyclopedia of Type Strains, Phase IV (KMG-IV): sequencing the most valuable type-strain genomes for metagenomic binning, comparative biology and taxonomic classification.</title>
        <authorList>
            <person name="Goeker M."/>
        </authorList>
    </citation>
    <scope>NUCLEOTIDE SEQUENCE [LARGE SCALE GENOMIC DNA]</scope>
    <source>
        <strain evidence="16 17">DSM 100013</strain>
    </source>
</reference>
<feature type="domain" description="Radical SAM core" evidence="15">
    <location>
        <begin position="12"/>
        <end position="254"/>
    </location>
</feature>
<keyword evidence="9" id="KW-0408">Iron</keyword>
<dbReference type="SFLD" id="SFLDS00029">
    <property type="entry name" value="Radical_SAM"/>
    <property type="match status" value="1"/>
</dbReference>
<comment type="pathway">
    <text evidence="3">Cofactor biosynthesis; Fe-Mo cofactor biosynthesis.</text>
</comment>